<dbReference type="OrthoDB" id="10271729at2759"/>
<dbReference type="AlphaFoldDB" id="A0A5B0MT03"/>
<name>A0A5B0MT03_PUCGR</name>
<protein>
    <submittedName>
        <fullName evidence="1">Uncharacterized protein</fullName>
    </submittedName>
</protein>
<keyword evidence="2" id="KW-1185">Reference proteome</keyword>
<sequence>MRLDTINLDRSISGDSAISEASDLSSRSKEFQTDSNIGAILGSSERQVSYQLLDLFPLHPEGMKGTRKRVPNHADEEENLPKRISSLDTKYLDPWPTRDPEWQDSGGHPGVFVNPRRVRMANQDTSASLLHNPNPSHREHSNLEGLEHSDQLGHPGNKATLDLLSRFDSHAVQPFEKEKSESSTGSHGKEILNYHPRIIPVVTSNRPPWSDLPEIALVRKYYSCQTLDWNLSEVNEEAALGAYAMVTEFQDKIPAGTTYTHLGRMQNSHMIFIPFIYKLMIKPLETHQWPTILRVWRSMWYFSEKIPRNSALSADQVLWKFLWISDLILESTIPQLFENSKVTIATSGKELLNSGISTAEAEVVRILSGSRGDWRFNRSENDSLKTLSIFLQQACSNTEKNLEGSLNNLVLERLESTARLITSAISTTLDKAKGMDPQYQQFFLEYFRDVYLRRKPYDPQWFGNIISHPFQKRIDEILCKRGFDKNLMLIQSYHPASNALPAINFLKKFDQYVLRNPGAFRIREQVEAPFLPSKISQFFANQFKKYRQSDQPQIVNENY</sequence>
<organism evidence="1 2">
    <name type="scientific">Puccinia graminis f. sp. tritici</name>
    <dbReference type="NCBI Taxonomy" id="56615"/>
    <lineage>
        <taxon>Eukaryota</taxon>
        <taxon>Fungi</taxon>
        <taxon>Dikarya</taxon>
        <taxon>Basidiomycota</taxon>
        <taxon>Pucciniomycotina</taxon>
        <taxon>Pucciniomycetes</taxon>
        <taxon>Pucciniales</taxon>
        <taxon>Pucciniaceae</taxon>
        <taxon>Puccinia</taxon>
    </lineage>
</organism>
<accession>A0A5B0MT03</accession>
<dbReference type="EMBL" id="VSWC01000132">
    <property type="protein sequence ID" value="KAA1079176.1"/>
    <property type="molecule type" value="Genomic_DNA"/>
</dbReference>
<evidence type="ECO:0000313" key="1">
    <source>
        <dbReference type="EMBL" id="KAA1079176.1"/>
    </source>
</evidence>
<proteinExistence type="predicted"/>
<gene>
    <name evidence="1" type="ORF">PGT21_002688</name>
</gene>
<dbReference type="Proteomes" id="UP000324748">
    <property type="component" value="Unassembled WGS sequence"/>
</dbReference>
<comment type="caution">
    <text evidence="1">The sequence shown here is derived from an EMBL/GenBank/DDBJ whole genome shotgun (WGS) entry which is preliminary data.</text>
</comment>
<reference evidence="1 2" key="1">
    <citation type="submission" date="2019-05" db="EMBL/GenBank/DDBJ databases">
        <title>Emergence of the Ug99 lineage of the wheat stem rust pathogen through somatic hybridization.</title>
        <authorList>
            <person name="Li F."/>
            <person name="Upadhyaya N.M."/>
            <person name="Sperschneider J."/>
            <person name="Matny O."/>
            <person name="Nguyen-Phuc H."/>
            <person name="Mago R."/>
            <person name="Raley C."/>
            <person name="Miller M.E."/>
            <person name="Silverstein K.A.T."/>
            <person name="Henningsen E."/>
            <person name="Hirsch C.D."/>
            <person name="Visser B."/>
            <person name="Pretorius Z.A."/>
            <person name="Steffenson B.J."/>
            <person name="Schwessinger B."/>
            <person name="Dodds P.N."/>
            <person name="Figueroa M."/>
        </authorList>
    </citation>
    <scope>NUCLEOTIDE SEQUENCE [LARGE SCALE GENOMIC DNA]</scope>
    <source>
        <strain evidence="1">21-0</strain>
    </source>
</reference>
<evidence type="ECO:0000313" key="2">
    <source>
        <dbReference type="Proteomes" id="UP000324748"/>
    </source>
</evidence>